<dbReference type="KEGG" id="mac:MA_3233"/>
<dbReference type="EnsemblBacteria" id="AAM06604">
    <property type="protein sequence ID" value="AAM06604"/>
    <property type="gene ID" value="MA_3233"/>
</dbReference>
<dbReference type="GeneID" id="1475126"/>
<reference evidence="2 3" key="1">
    <citation type="journal article" date="2002" name="Genome Res.">
        <title>The genome of Methanosarcina acetivorans reveals extensive metabolic and physiological diversity.</title>
        <authorList>
            <person name="Galagan J.E."/>
            <person name="Nusbaum C."/>
            <person name="Roy A."/>
            <person name="Endrizzi M.G."/>
            <person name="Macdonald P."/>
            <person name="FitzHugh W."/>
            <person name="Calvo S."/>
            <person name="Engels R."/>
            <person name="Smirnov S."/>
            <person name="Atnoor D."/>
            <person name="Brown A."/>
            <person name="Allen N."/>
            <person name="Naylor J."/>
            <person name="Stange-Thomann N."/>
            <person name="DeArellano K."/>
            <person name="Johnson R."/>
            <person name="Linton L."/>
            <person name="McEwan P."/>
            <person name="McKernan K."/>
            <person name="Talamas J."/>
            <person name="Tirrell A."/>
            <person name="Ye W."/>
            <person name="Zimmer A."/>
            <person name="Barber R.D."/>
            <person name="Cann I."/>
            <person name="Graham D.E."/>
            <person name="Grahame D.A."/>
            <person name="Guss A."/>
            <person name="Hedderich R."/>
            <person name="Ingram-Smith C."/>
            <person name="Kuettner C.H."/>
            <person name="Krzycki J.A."/>
            <person name="Leigh J.A."/>
            <person name="Li W."/>
            <person name="Liu J."/>
            <person name="Mukhopadhyay B."/>
            <person name="Reeve J.N."/>
            <person name="Smith K."/>
            <person name="Springer T.A."/>
            <person name="Umayam L.A."/>
            <person name="White O."/>
            <person name="White R.H."/>
            <person name="de Macario E.C."/>
            <person name="Ferry J.G."/>
            <person name="Jarrell K.F."/>
            <person name="Jing H."/>
            <person name="Macario A.J.L."/>
            <person name="Paulsen I."/>
            <person name="Pritchett M."/>
            <person name="Sowers K.R."/>
            <person name="Swanson R.V."/>
            <person name="Zinder S.H."/>
            <person name="Lander E."/>
            <person name="Metcalf W.W."/>
            <person name="Birren B."/>
        </authorList>
    </citation>
    <scope>NUCLEOTIDE SEQUENCE [LARGE SCALE GENOMIC DNA]</scope>
    <source>
        <strain evidence="3">ATCC 35395 / DSM 2834 / JCM 12185 / C2A</strain>
    </source>
</reference>
<sequence length="126" mass="13965">MPLPSVRAYALTMLVIQVSLAFVDMTGIYQVHISIAGVSTSDFLEDMESDLSSLVDNLTNPGVIEYISAFYLVIFLAVKIVLAFLVFVFAGFGMVFAAIGFPSYIYMPLQIIIDAVVLYDFAQWKM</sequence>
<dbReference type="EMBL" id="AE010299">
    <property type="protein sequence ID" value="AAM06604.1"/>
    <property type="molecule type" value="Genomic_DNA"/>
</dbReference>
<dbReference type="InParanoid" id="Q8TL10"/>
<feature type="transmembrane region" description="Helical" evidence="1">
    <location>
        <begin position="6"/>
        <end position="23"/>
    </location>
</feature>
<accession>Q8TL10</accession>
<evidence type="ECO:0000313" key="2">
    <source>
        <dbReference type="EMBL" id="AAM06604.1"/>
    </source>
</evidence>
<dbReference type="HOGENOM" id="CLU_1976504_0_0_2"/>
<keyword evidence="1" id="KW-0472">Membrane</keyword>
<protein>
    <submittedName>
        <fullName evidence="2">Uncharacterized protein</fullName>
    </submittedName>
</protein>
<feature type="transmembrane region" description="Helical" evidence="1">
    <location>
        <begin position="69"/>
        <end position="99"/>
    </location>
</feature>
<dbReference type="AlphaFoldDB" id="Q8TL10"/>
<dbReference type="RefSeq" id="WP_011023167.1">
    <property type="nucleotide sequence ID" value="NC_003552.1"/>
</dbReference>
<keyword evidence="3" id="KW-1185">Reference proteome</keyword>
<dbReference type="Proteomes" id="UP000002487">
    <property type="component" value="Chromosome"/>
</dbReference>
<keyword evidence="1" id="KW-1133">Transmembrane helix</keyword>
<evidence type="ECO:0000313" key="3">
    <source>
        <dbReference type="Proteomes" id="UP000002487"/>
    </source>
</evidence>
<proteinExistence type="predicted"/>
<keyword evidence="1" id="KW-0812">Transmembrane</keyword>
<name>Q8TL10_METAC</name>
<gene>
    <name evidence="2" type="ordered locus">MA_3233</name>
</gene>
<feature type="transmembrane region" description="Helical" evidence="1">
    <location>
        <begin position="105"/>
        <end position="122"/>
    </location>
</feature>
<organism evidence="2 3">
    <name type="scientific">Methanosarcina acetivorans (strain ATCC 35395 / DSM 2834 / JCM 12185 / C2A)</name>
    <dbReference type="NCBI Taxonomy" id="188937"/>
    <lineage>
        <taxon>Archaea</taxon>
        <taxon>Methanobacteriati</taxon>
        <taxon>Methanobacteriota</taxon>
        <taxon>Stenosarchaea group</taxon>
        <taxon>Methanomicrobia</taxon>
        <taxon>Methanosarcinales</taxon>
        <taxon>Methanosarcinaceae</taxon>
        <taxon>Methanosarcina</taxon>
    </lineage>
</organism>
<dbReference type="STRING" id="188937.MA_3233"/>
<evidence type="ECO:0000256" key="1">
    <source>
        <dbReference type="SAM" id="Phobius"/>
    </source>
</evidence>